<keyword evidence="4" id="KW-1185">Reference proteome</keyword>
<sequence>MGAGVTLAVIGAILAFAVRADPDGISLPTVGVILMIAGGLLIFLSRRDHHRKVITSVEPDEDPRQPPHVYTEGGLRDLDD</sequence>
<dbReference type="Proteomes" id="UP001150259">
    <property type="component" value="Unassembled WGS sequence"/>
</dbReference>
<keyword evidence="2" id="KW-0812">Transmembrane</keyword>
<organism evidence="3 4">
    <name type="scientific">Intrasporangium calvum</name>
    <dbReference type="NCBI Taxonomy" id="53358"/>
    <lineage>
        <taxon>Bacteria</taxon>
        <taxon>Bacillati</taxon>
        <taxon>Actinomycetota</taxon>
        <taxon>Actinomycetes</taxon>
        <taxon>Micrococcales</taxon>
        <taxon>Intrasporangiaceae</taxon>
        <taxon>Intrasporangium</taxon>
    </lineage>
</organism>
<proteinExistence type="predicted"/>
<dbReference type="RefSeq" id="WP_272461245.1">
    <property type="nucleotide sequence ID" value="NZ_JAPFQL010000015.1"/>
</dbReference>
<dbReference type="EMBL" id="JAPFQL010000015">
    <property type="protein sequence ID" value="MDC5696669.1"/>
    <property type="molecule type" value="Genomic_DNA"/>
</dbReference>
<keyword evidence="2" id="KW-0472">Membrane</keyword>
<keyword evidence="2" id="KW-1133">Transmembrane helix</keyword>
<evidence type="ECO:0000256" key="1">
    <source>
        <dbReference type="SAM" id="MobiDB-lite"/>
    </source>
</evidence>
<evidence type="ECO:0000256" key="2">
    <source>
        <dbReference type="SAM" id="Phobius"/>
    </source>
</evidence>
<protein>
    <recommendedName>
        <fullName evidence="5">LPXTG cell wall anchor domain-containing protein</fullName>
    </recommendedName>
</protein>
<reference evidence="3 4" key="1">
    <citation type="submission" date="2022-11" db="EMBL/GenBank/DDBJ databases">
        <title>Anaerobic phenanthrene biodegradation by a DNRA strain PheN6.</title>
        <authorList>
            <person name="Zhang Z."/>
        </authorList>
    </citation>
    <scope>NUCLEOTIDE SEQUENCE [LARGE SCALE GENOMIC DNA]</scope>
    <source>
        <strain evidence="3 4">PheN6</strain>
    </source>
</reference>
<feature type="transmembrane region" description="Helical" evidence="2">
    <location>
        <begin position="27"/>
        <end position="44"/>
    </location>
</feature>
<feature type="region of interest" description="Disordered" evidence="1">
    <location>
        <begin position="55"/>
        <end position="80"/>
    </location>
</feature>
<evidence type="ECO:0000313" key="3">
    <source>
        <dbReference type="EMBL" id="MDC5696669.1"/>
    </source>
</evidence>
<comment type="caution">
    <text evidence="3">The sequence shown here is derived from an EMBL/GenBank/DDBJ whole genome shotgun (WGS) entry which is preliminary data.</text>
</comment>
<accession>A0ABT5GEX1</accession>
<evidence type="ECO:0008006" key="5">
    <source>
        <dbReference type="Google" id="ProtNLM"/>
    </source>
</evidence>
<name>A0ABT5GEX1_9MICO</name>
<gene>
    <name evidence="3" type="ORF">OO014_05325</name>
</gene>
<evidence type="ECO:0000313" key="4">
    <source>
        <dbReference type="Proteomes" id="UP001150259"/>
    </source>
</evidence>